<evidence type="ECO:0000313" key="10">
    <source>
        <dbReference type="EMBL" id="MBK4735743.1"/>
    </source>
</evidence>
<dbReference type="PANTHER" id="PTHR11079">
    <property type="entry name" value="CYTOSINE DEAMINASE FAMILY MEMBER"/>
    <property type="match status" value="1"/>
</dbReference>
<dbReference type="HAMAP" id="MF_00972">
    <property type="entry name" value="tRNA_aden_deaminase"/>
    <property type="match status" value="1"/>
</dbReference>
<comment type="similarity">
    <text evidence="1">Belongs to the cytidine and deoxycytidylate deaminase family. ADAT2 subfamily.</text>
</comment>
<evidence type="ECO:0000256" key="2">
    <source>
        <dbReference type="ARBA" id="ARBA00011738"/>
    </source>
</evidence>
<comment type="cofactor">
    <cofactor evidence="8">
        <name>Zn(2+)</name>
        <dbReference type="ChEBI" id="CHEBI:29105"/>
    </cofactor>
    <text evidence="8">Binds 1 zinc ion per subunit.</text>
</comment>
<dbReference type="PROSITE" id="PS51747">
    <property type="entry name" value="CYT_DCMP_DEAMINASES_2"/>
    <property type="match status" value="1"/>
</dbReference>
<feature type="active site" description="Proton donor" evidence="8">
    <location>
        <position position="65"/>
    </location>
</feature>
<dbReference type="PANTHER" id="PTHR11079:SF202">
    <property type="entry name" value="TRNA-SPECIFIC ADENOSINE DEAMINASE"/>
    <property type="match status" value="1"/>
</dbReference>
<keyword evidence="4 8" id="KW-0479">Metal-binding</keyword>
<keyword evidence="11" id="KW-1185">Reference proteome</keyword>
<dbReference type="CDD" id="cd01285">
    <property type="entry name" value="nucleoside_deaminase"/>
    <property type="match status" value="1"/>
</dbReference>
<dbReference type="GO" id="GO:0008270">
    <property type="term" value="F:zinc ion binding"/>
    <property type="evidence" value="ECO:0007669"/>
    <property type="project" value="UniProtKB-UniRule"/>
</dbReference>
<reference evidence="10" key="1">
    <citation type="submission" date="2021-01" db="EMBL/GenBank/DDBJ databases">
        <title>Genome sequence of strain Noviherbaspirillum sp. DKR-6.</title>
        <authorList>
            <person name="Chaudhary D.K."/>
        </authorList>
    </citation>
    <scope>NUCLEOTIDE SEQUENCE</scope>
    <source>
        <strain evidence="10">DKR-6</strain>
    </source>
</reference>
<evidence type="ECO:0000256" key="1">
    <source>
        <dbReference type="ARBA" id="ARBA00010669"/>
    </source>
</evidence>
<comment type="function">
    <text evidence="8">Catalyzes the deamination of adenosine to inosine at the wobble position 34 of tRNA(Arg2).</text>
</comment>
<dbReference type="InterPro" id="IPR002125">
    <property type="entry name" value="CMP_dCMP_dom"/>
</dbReference>
<dbReference type="AlphaFoldDB" id="A0A934T1E8"/>
<evidence type="ECO:0000259" key="9">
    <source>
        <dbReference type="PROSITE" id="PS51747"/>
    </source>
</evidence>
<sequence length="192" mass="20217">MSAADRDIDLQAIDAQHMAQAIAQARNAEALGEVPVGAVVVKDGQIIATGYNHPIGAHDPTLHAEIVALRNAARALGNYRLPGCELYVTLEPCAMCAGAMMHARIARVVYGAADPKTGACGSVLDLFAQEKLNHHTAVAGGVMAEECGILLKEFFAARRLAARGKRQAVVAETEASANTLIEPDPRVPPMES</sequence>
<comment type="subunit">
    <text evidence="2 8">Homodimer.</text>
</comment>
<feature type="binding site" evidence="8">
    <location>
        <position position="93"/>
    </location>
    <ligand>
        <name>Zn(2+)</name>
        <dbReference type="ChEBI" id="CHEBI:29105"/>
        <note>catalytic</note>
    </ligand>
</feature>
<dbReference type="RefSeq" id="WP_200592515.1">
    <property type="nucleotide sequence ID" value="NZ_JAEPBG010000005.1"/>
</dbReference>
<feature type="domain" description="CMP/dCMP-type deaminase" evidence="9">
    <location>
        <begin position="12"/>
        <end position="123"/>
    </location>
</feature>
<dbReference type="GO" id="GO:0052717">
    <property type="term" value="F:tRNA-specific adenosine-34 deaminase activity"/>
    <property type="evidence" value="ECO:0007669"/>
    <property type="project" value="UniProtKB-UniRule"/>
</dbReference>
<feature type="binding site" evidence="8">
    <location>
        <position position="96"/>
    </location>
    <ligand>
        <name>Zn(2+)</name>
        <dbReference type="ChEBI" id="CHEBI:29105"/>
        <note>catalytic</note>
    </ligand>
</feature>
<dbReference type="InterPro" id="IPR016193">
    <property type="entry name" value="Cytidine_deaminase-like"/>
</dbReference>
<evidence type="ECO:0000256" key="7">
    <source>
        <dbReference type="ARBA" id="ARBA00048045"/>
    </source>
</evidence>
<evidence type="ECO:0000313" key="11">
    <source>
        <dbReference type="Proteomes" id="UP000622890"/>
    </source>
</evidence>
<keyword evidence="3 8" id="KW-0819">tRNA processing</keyword>
<evidence type="ECO:0000256" key="6">
    <source>
        <dbReference type="ARBA" id="ARBA00022833"/>
    </source>
</evidence>
<evidence type="ECO:0000256" key="8">
    <source>
        <dbReference type="HAMAP-Rule" id="MF_00972"/>
    </source>
</evidence>
<dbReference type="InterPro" id="IPR016192">
    <property type="entry name" value="APOBEC/CMP_deaminase_Zn-bd"/>
</dbReference>
<dbReference type="GO" id="GO:0002100">
    <property type="term" value="P:tRNA wobble adenosine to inosine editing"/>
    <property type="evidence" value="ECO:0007669"/>
    <property type="project" value="UniProtKB-UniRule"/>
</dbReference>
<evidence type="ECO:0000256" key="5">
    <source>
        <dbReference type="ARBA" id="ARBA00022801"/>
    </source>
</evidence>
<organism evidence="10 11">
    <name type="scientific">Noviherbaspirillum pedocola</name>
    <dbReference type="NCBI Taxonomy" id="2801341"/>
    <lineage>
        <taxon>Bacteria</taxon>
        <taxon>Pseudomonadati</taxon>
        <taxon>Pseudomonadota</taxon>
        <taxon>Betaproteobacteria</taxon>
        <taxon>Burkholderiales</taxon>
        <taxon>Oxalobacteraceae</taxon>
        <taxon>Noviherbaspirillum</taxon>
    </lineage>
</organism>
<dbReference type="NCBIfam" id="NF008113">
    <property type="entry name" value="PRK10860.1"/>
    <property type="match status" value="1"/>
</dbReference>
<dbReference type="EMBL" id="JAEPBG010000005">
    <property type="protein sequence ID" value="MBK4735743.1"/>
    <property type="molecule type" value="Genomic_DNA"/>
</dbReference>
<comment type="catalytic activity">
    <reaction evidence="7 8">
        <text>adenosine(34) in tRNA + H2O + H(+) = inosine(34) in tRNA + NH4(+)</text>
        <dbReference type="Rhea" id="RHEA:43168"/>
        <dbReference type="Rhea" id="RHEA-COMP:10373"/>
        <dbReference type="Rhea" id="RHEA-COMP:10374"/>
        <dbReference type="ChEBI" id="CHEBI:15377"/>
        <dbReference type="ChEBI" id="CHEBI:15378"/>
        <dbReference type="ChEBI" id="CHEBI:28938"/>
        <dbReference type="ChEBI" id="CHEBI:74411"/>
        <dbReference type="ChEBI" id="CHEBI:82852"/>
        <dbReference type="EC" id="3.5.4.33"/>
    </reaction>
</comment>
<dbReference type="InterPro" id="IPR028883">
    <property type="entry name" value="tRNA_aden_deaminase"/>
</dbReference>
<dbReference type="SUPFAM" id="SSF53927">
    <property type="entry name" value="Cytidine deaminase-like"/>
    <property type="match status" value="1"/>
</dbReference>
<evidence type="ECO:0000256" key="4">
    <source>
        <dbReference type="ARBA" id="ARBA00022723"/>
    </source>
</evidence>
<keyword evidence="5 8" id="KW-0378">Hydrolase</keyword>
<comment type="caution">
    <text evidence="10">The sequence shown here is derived from an EMBL/GenBank/DDBJ whole genome shotgun (WGS) entry which is preliminary data.</text>
</comment>
<gene>
    <name evidence="8 10" type="primary">tadA</name>
    <name evidence="10" type="ORF">JJB74_14060</name>
</gene>
<dbReference type="FunFam" id="3.40.140.10:FF:000005">
    <property type="entry name" value="tRNA-specific adenosine deaminase"/>
    <property type="match status" value="1"/>
</dbReference>
<keyword evidence="6 8" id="KW-0862">Zinc</keyword>
<dbReference type="Proteomes" id="UP000622890">
    <property type="component" value="Unassembled WGS sequence"/>
</dbReference>
<protein>
    <recommendedName>
        <fullName evidence="8">tRNA-specific adenosine deaminase</fullName>
        <ecNumber evidence="8">3.5.4.33</ecNumber>
    </recommendedName>
</protein>
<dbReference type="Gene3D" id="3.40.140.10">
    <property type="entry name" value="Cytidine Deaminase, domain 2"/>
    <property type="match status" value="1"/>
</dbReference>
<dbReference type="Pfam" id="PF00383">
    <property type="entry name" value="dCMP_cyt_deam_1"/>
    <property type="match status" value="1"/>
</dbReference>
<name>A0A934T1E8_9BURK</name>
<proteinExistence type="inferred from homology"/>
<dbReference type="PROSITE" id="PS00903">
    <property type="entry name" value="CYT_DCMP_DEAMINASES_1"/>
    <property type="match status" value="1"/>
</dbReference>
<feature type="binding site" evidence="8">
    <location>
        <position position="63"/>
    </location>
    <ligand>
        <name>Zn(2+)</name>
        <dbReference type="ChEBI" id="CHEBI:29105"/>
        <note>catalytic</note>
    </ligand>
</feature>
<evidence type="ECO:0000256" key="3">
    <source>
        <dbReference type="ARBA" id="ARBA00022694"/>
    </source>
</evidence>
<accession>A0A934T1E8</accession>
<dbReference type="EC" id="3.5.4.33" evidence="8"/>